<evidence type="ECO:0000256" key="5">
    <source>
        <dbReference type="SAM" id="MobiDB-lite"/>
    </source>
</evidence>
<dbReference type="GO" id="GO:0006893">
    <property type="term" value="P:Golgi to plasma membrane transport"/>
    <property type="evidence" value="ECO:0007669"/>
    <property type="project" value="TreeGrafter"/>
</dbReference>
<name>A0AAF0E9W9_9BASI</name>
<proteinExistence type="inferred from homology"/>
<comment type="similarity">
    <text evidence="1">Belongs to the SEC10 family.</text>
</comment>
<evidence type="ECO:0000256" key="3">
    <source>
        <dbReference type="ARBA" id="ARBA00022483"/>
    </source>
</evidence>
<dbReference type="Gene3D" id="1.20.58.1970">
    <property type="match status" value="1"/>
</dbReference>
<evidence type="ECO:0000256" key="2">
    <source>
        <dbReference type="ARBA" id="ARBA00022448"/>
    </source>
</evidence>
<keyword evidence="9" id="KW-1185">Reference proteome</keyword>
<reference evidence="8" key="1">
    <citation type="submission" date="2023-03" db="EMBL/GenBank/DDBJ databases">
        <title>Mating type loci evolution in Malassezia.</title>
        <authorList>
            <person name="Coelho M.A."/>
        </authorList>
    </citation>
    <scope>NUCLEOTIDE SEQUENCE</scope>
    <source>
        <strain evidence="8">CBS 10434</strain>
    </source>
</reference>
<evidence type="ECO:0000259" key="7">
    <source>
        <dbReference type="Pfam" id="PF20667"/>
    </source>
</evidence>
<dbReference type="GO" id="GO:0000145">
    <property type="term" value="C:exocyst"/>
    <property type="evidence" value="ECO:0007669"/>
    <property type="project" value="TreeGrafter"/>
</dbReference>
<gene>
    <name evidence="8" type="primary">SEC10</name>
    <name evidence="8" type="ORF">MCAP1_001626</name>
</gene>
<dbReference type="Pfam" id="PF20667">
    <property type="entry name" value="Sec10_N"/>
    <property type="match status" value="1"/>
</dbReference>
<feature type="compositionally biased region" description="Low complexity" evidence="5">
    <location>
        <begin position="1014"/>
        <end position="1025"/>
    </location>
</feature>
<dbReference type="PANTHER" id="PTHR12100:SF0">
    <property type="entry name" value="EXOCYST COMPLEX COMPONENT 5"/>
    <property type="match status" value="1"/>
</dbReference>
<dbReference type="AlphaFoldDB" id="A0AAF0E9W9"/>
<evidence type="ECO:0000313" key="9">
    <source>
        <dbReference type="Proteomes" id="UP001220961"/>
    </source>
</evidence>
<feature type="compositionally biased region" description="Basic and acidic residues" evidence="5">
    <location>
        <begin position="1039"/>
        <end position="1048"/>
    </location>
</feature>
<dbReference type="GO" id="GO:0006887">
    <property type="term" value="P:exocytosis"/>
    <property type="evidence" value="ECO:0007669"/>
    <property type="project" value="UniProtKB-KW"/>
</dbReference>
<dbReference type="Pfam" id="PF07393">
    <property type="entry name" value="Sec10_HB"/>
    <property type="match status" value="1"/>
</dbReference>
<dbReference type="InterPro" id="IPR048625">
    <property type="entry name" value="Sec10_N"/>
</dbReference>
<feature type="compositionally biased region" description="Polar residues" evidence="5">
    <location>
        <begin position="1002"/>
        <end position="1012"/>
    </location>
</feature>
<dbReference type="Proteomes" id="UP001220961">
    <property type="component" value="Chromosome 3"/>
</dbReference>
<evidence type="ECO:0000256" key="1">
    <source>
        <dbReference type="ARBA" id="ARBA00006572"/>
    </source>
</evidence>
<keyword evidence="3" id="KW-0268">Exocytosis</keyword>
<sequence length="1048" mass="116489">MTQHDQLRWSAAPWRLARPPLRPRARHDTTLTAMAAPSLGTEAPRVQRHRPVPQVPTVPLSRRGADGKSTVEELCSLSTFQGAFHLNEFISALCEETLEKARSQPVFDPKPMASTLAQAIQELQGMKSKLDERNTALHSAVQVSQSVYTKKIRQLMNNFDATQSSFNSLQERISDVGRTAIRIGEQLEALDRQRNRASETHDLIEYYYMFARQDTKRLDQLRKEGGREGRLKAATVLRRLNVISREVDIEGSADTREAIERYCEQFERDMLKLFDKYYRRSDPKLMSHIAHVLQRFNGGMSCINIYVNQHDFFISKDRMVEADKIGTSPVWHALTQPNAPPPRAEPSLDHLFAEIRKTVELEAQIIAAVFPTPLIVMQLFLQRVFAQSVQTYVETIMHRALDADAAELGLSRHDPATDTVGLAFLRMLHVTRSATLQLVADLKTVDLRSAGITTSSTPYSSSGLDGLFSIAATDAEALLGNDNYSAAQLAAAGGSLLGAMLDQSVEELFSPYLDHVRYLDRECRLLSGLYAAALHAFFTWHRQSIKASRANVTIFSRVRDQFTGANSTLGSSMAFAALADSAGYGAAAPTSSFRRLVDRARGTASLEDDATMPAPTPEQGELTIGLAERMLRWHAEALGRCVDLCPSSDVPKSTFTLLRVLTDAYLKAYVEAALETATVQMFGYDVRSTSPPDLLVLGLLQRVEELVELWQHYVHTAVLPLTASSVTIRRETAIYNNHNMLRVEGKAEALVQKWVDNMLGFMSYRLSTQKKMDYCPKNEDVFFAQLNTEPCLAIVDALDVFYQEAQRTLTERTRESLCTELGVGLHAMLCEHLKKFTVSATGGLMLTKDLAMYQDACAKFGVALVNDRFEMLRQLGTLFIVQPGVLKSYMREGHLSYLDEALLRPYLHRRQDYAREVRALDDGGAPSTPDDASMQGSSLLASFSQHTGLGSAWSLDKKAEYSRDVPVFVTDVPEIGSLMEQLLHPPPERPSSSRSMRAGDTPSRSSTPQSYAHASGSPRAGSPSSLEPVSRSPSPAKALRRERLGPSF</sequence>
<dbReference type="InterPro" id="IPR009976">
    <property type="entry name" value="Sec10-like"/>
</dbReference>
<evidence type="ECO:0000313" key="8">
    <source>
        <dbReference type="EMBL" id="WFD19396.1"/>
    </source>
</evidence>
<feature type="domain" description="Exocyst complex component Sec10 N-terminal" evidence="7">
    <location>
        <begin position="109"/>
        <end position="223"/>
    </location>
</feature>
<feature type="region of interest" description="Disordered" evidence="5">
    <location>
        <begin position="982"/>
        <end position="1048"/>
    </location>
</feature>
<protein>
    <submittedName>
        <fullName evidence="8">Exocyst complex component 5</fullName>
    </submittedName>
</protein>
<feature type="domain" description="Exocyst complex component Sec10-like alpha-helical bundle" evidence="6">
    <location>
        <begin position="232"/>
        <end position="917"/>
    </location>
</feature>
<keyword evidence="2" id="KW-0813">Transport</keyword>
<dbReference type="InterPro" id="IPR048627">
    <property type="entry name" value="Sec10_HB"/>
</dbReference>
<keyword evidence="4" id="KW-0175">Coiled coil</keyword>
<dbReference type="EMBL" id="CP119910">
    <property type="protein sequence ID" value="WFD19396.1"/>
    <property type="molecule type" value="Genomic_DNA"/>
</dbReference>
<accession>A0AAF0E9W9</accession>
<evidence type="ECO:0000256" key="4">
    <source>
        <dbReference type="ARBA" id="ARBA00023054"/>
    </source>
</evidence>
<organism evidence="8 9">
    <name type="scientific">Malassezia caprae</name>
    <dbReference type="NCBI Taxonomy" id="1381934"/>
    <lineage>
        <taxon>Eukaryota</taxon>
        <taxon>Fungi</taxon>
        <taxon>Dikarya</taxon>
        <taxon>Basidiomycota</taxon>
        <taxon>Ustilaginomycotina</taxon>
        <taxon>Malasseziomycetes</taxon>
        <taxon>Malasseziales</taxon>
        <taxon>Malasseziaceae</taxon>
        <taxon>Malassezia</taxon>
    </lineage>
</organism>
<dbReference type="PANTHER" id="PTHR12100">
    <property type="entry name" value="SEC10"/>
    <property type="match status" value="1"/>
</dbReference>
<evidence type="ECO:0000259" key="6">
    <source>
        <dbReference type="Pfam" id="PF07393"/>
    </source>
</evidence>